<feature type="transmembrane region" description="Helical" evidence="6">
    <location>
        <begin position="159"/>
        <end position="180"/>
    </location>
</feature>
<evidence type="ECO:0000313" key="9">
    <source>
        <dbReference type="Proteomes" id="UP001516023"/>
    </source>
</evidence>
<organism evidence="8 9">
    <name type="scientific">Cyclotella cryptica</name>
    <dbReference type="NCBI Taxonomy" id="29204"/>
    <lineage>
        <taxon>Eukaryota</taxon>
        <taxon>Sar</taxon>
        <taxon>Stramenopiles</taxon>
        <taxon>Ochrophyta</taxon>
        <taxon>Bacillariophyta</taxon>
        <taxon>Coscinodiscophyceae</taxon>
        <taxon>Thalassiosirophycidae</taxon>
        <taxon>Stephanodiscales</taxon>
        <taxon>Stephanodiscaceae</taxon>
        <taxon>Cyclotella</taxon>
    </lineage>
</organism>
<dbReference type="GO" id="GO:0016020">
    <property type="term" value="C:membrane"/>
    <property type="evidence" value="ECO:0007669"/>
    <property type="project" value="UniProtKB-SubCell"/>
</dbReference>
<dbReference type="InterPro" id="IPR050186">
    <property type="entry name" value="TPT_transporter"/>
</dbReference>
<evidence type="ECO:0000259" key="7">
    <source>
        <dbReference type="Pfam" id="PF03151"/>
    </source>
</evidence>
<feature type="region of interest" description="Disordered" evidence="5">
    <location>
        <begin position="317"/>
        <end position="351"/>
    </location>
</feature>
<feature type="transmembrane region" description="Helical" evidence="6">
    <location>
        <begin position="45"/>
        <end position="64"/>
    </location>
</feature>
<dbReference type="InterPro" id="IPR037185">
    <property type="entry name" value="EmrE-like"/>
</dbReference>
<keyword evidence="3 6" id="KW-1133">Transmembrane helix</keyword>
<feature type="transmembrane region" description="Helical" evidence="6">
    <location>
        <begin position="290"/>
        <end position="307"/>
    </location>
</feature>
<feature type="domain" description="Sugar phosphate transporter" evidence="7">
    <location>
        <begin position="20"/>
        <end position="307"/>
    </location>
</feature>
<evidence type="ECO:0000256" key="1">
    <source>
        <dbReference type="ARBA" id="ARBA00004141"/>
    </source>
</evidence>
<keyword evidence="9" id="KW-1185">Reference proteome</keyword>
<proteinExistence type="predicted"/>
<dbReference type="EMBL" id="JABMIG020000045">
    <property type="protein sequence ID" value="KAL3798581.1"/>
    <property type="molecule type" value="Genomic_DNA"/>
</dbReference>
<accession>A0ABD3QFM6</accession>
<feature type="transmembrane region" description="Helical" evidence="6">
    <location>
        <begin position="230"/>
        <end position="251"/>
    </location>
</feature>
<reference evidence="8 9" key="1">
    <citation type="journal article" date="2020" name="G3 (Bethesda)">
        <title>Improved Reference Genome for Cyclotella cryptica CCMP332, a Model for Cell Wall Morphogenesis, Salinity Adaptation, and Lipid Production in Diatoms (Bacillariophyta).</title>
        <authorList>
            <person name="Roberts W.R."/>
            <person name="Downey K.M."/>
            <person name="Ruck E.C."/>
            <person name="Traller J.C."/>
            <person name="Alverson A.J."/>
        </authorList>
    </citation>
    <scope>NUCLEOTIDE SEQUENCE [LARGE SCALE GENOMIC DNA]</scope>
    <source>
        <strain evidence="8 9">CCMP332</strain>
    </source>
</reference>
<dbReference type="Proteomes" id="UP001516023">
    <property type="component" value="Unassembled WGS sequence"/>
</dbReference>
<dbReference type="Pfam" id="PF03151">
    <property type="entry name" value="TPT"/>
    <property type="match status" value="1"/>
</dbReference>
<feature type="transmembrane region" description="Helical" evidence="6">
    <location>
        <begin position="128"/>
        <end position="147"/>
    </location>
</feature>
<keyword evidence="2 6" id="KW-0812">Transmembrane</keyword>
<feature type="transmembrane region" description="Helical" evidence="6">
    <location>
        <begin position="192"/>
        <end position="210"/>
    </location>
</feature>
<name>A0ABD3QFM6_9STRA</name>
<evidence type="ECO:0000313" key="8">
    <source>
        <dbReference type="EMBL" id="KAL3798581.1"/>
    </source>
</evidence>
<feature type="transmembrane region" description="Helical" evidence="6">
    <location>
        <begin position="12"/>
        <end position="33"/>
    </location>
</feature>
<feature type="transmembrane region" description="Helical" evidence="6">
    <location>
        <begin position="263"/>
        <end position="284"/>
    </location>
</feature>
<gene>
    <name evidence="8" type="ORF">HJC23_011885</name>
</gene>
<dbReference type="PANTHER" id="PTHR11132">
    <property type="entry name" value="SOLUTE CARRIER FAMILY 35"/>
    <property type="match status" value="1"/>
</dbReference>
<feature type="transmembrane region" description="Helical" evidence="6">
    <location>
        <begin position="101"/>
        <end position="121"/>
    </location>
</feature>
<evidence type="ECO:0000256" key="4">
    <source>
        <dbReference type="ARBA" id="ARBA00023136"/>
    </source>
</evidence>
<evidence type="ECO:0000256" key="3">
    <source>
        <dbReference type="ARBA" id="ARBA00022989"/>
    </source>
</evidence>
<dbReference type="InterPro" id="IPR004853">
    <property type="entry name" value="Sugar_P_trans_dom"/>
</dbReference>
<evidence type="ECO:0000256" key="6">
    <source>
        <dbReference type="SAM" id="Phobius"/>
    </source>
</evidence>
<comment type="caution">
    <text evidence="8">The sequence shown here is derived from an EMBL/GenBank/DDBJ whole genome shotgun (WGS) entry which is preliminary data.</text>
</comment>
<dbReference type="SUPFAM" id="SSF103481">
    <property type="entry name" value="Multidrug resistance efflux transporter EmrE"/>
    <property type="match status" value="1"/>
</dbReference>
<sequence>MSMSLSPKAQVVFAVLSYSFCSGSLVLVNKLILHHLPYPSLVITFQLWATLLFIQVADAFRFIEVDPVRWKNVKPYLAYTVAFSLGVYCNMKSLSMSNVETVIVFRALSPLLVSVADALFLGREWPSARSWIALSVIAAGAYGYALTDEQFKTQGIMTYFWPTLYLVVISFEMAYGKKIISGVDLKTRSGPVLYTNMLGWPPMLGFAWMGGEYGRFYNDIMDHAMKGEPLFSKAAIFLSILGCIVGTGIGYSGWYCRDKVSAASYTLIGVMNKCLTVLVNLLIWDNHAPMEGIASLALCLVGGAFYSQAPMKKAHLESAPNITEDKDEERQENLSMTPLLRRGGAATESKP</sequence>
<comment type="subcellular location">
    <subcellularLocation>
        <location evidence="1">Membrane</location>
        <topology evidence="1">Multi-pass membrane protein</topology>
    </subcellularLocation>
</comment>
<protein>
    <recommendedName>
        <fullName evidence="7">Sugar phosphate transporter domain-containing protein</fullName>
    </recommendedName>
</protein>
<evidence type="ECO:0000256" key="5">
    <source>
        <dbReference type="SAM" id="MobiDB-lite"/>
    </source>
</evidence>
<keyword evidence="4 6" id="KW-0472">Membrane</keyword>
<evidence type="ECO:0000256" key="2">
    <source>
        <dbReference type="ARBA" id="ARBA00022692"/>
    </source>
</evidence>
<dbReference type="AlphaFoldDB" id="A0ABD3QFM6"/>
<dbReference type="Gene3D" id="1.10.3730.20">
    <property type="match status" value="1"/>
</dbReference>